<accession>A0A7J7J6E6</accession>
<keyword evidence="9" id="KW-0813">Transport</keyword>
<keyword evidence="5 9" id="KW-0694">RNA-binding</keyword>
<comment type="caution">
    <text evidence="11">The sequence shown here is derived from an EMBL/GenBank/DDBJ whole genome shotgun (WGS) entry which is preliminary data.</text>
</comment>
<evidence type="ECO:0000256" key="5">
    <source>
        <dbReference type="ARBA" id="ARBA00022884"/>
    </source>
</evidence>
<evidence type="ECO:0000256" key="7">
    <source>
        <dbReference type="ARBA" id="ARBA00029784"/>
    </source>
</evidence>
<comment type="subcellular location">
    <subcellularLocation>
        <location evidence="1 9">Cytoplasm</location>
    </subcellularLocation>
    <subcellularLocation>
        <location evidence="9">Nucleus</location>
    </subcellularLocation>
    <text evidence="9">Shuttles between the nucleus and the cytoplasm.</text>
</comment>
<name>A0A7J7J6E6_BUGNE</name>
<dbReference type="GO" id="GO:0031267">
    <property type="term" value="F:small GTPase binding"/>
    <property type="evidence" value="ECO:0007669"/>
    <property type="project" value="InterPro"/>
</dbReference>
<dbReference type="SUPFAM" id="SSF48371">
    <property type="entry name" value="ARM repeat"/>
    <property type="match status" value="1"/>
</dbReference>
<keyword evidence="12" id="KW-1185">Reference proteome</keyword>
<evidence type="ECO:0000313" key="12">
    <source>
        <dbReference type="Proteomes" id="UP000593567"/>
    </source>
</evidence>
<reference evidence="11" key="1">
    <citation type="submission" date="2020-06" db="EMBL/GenBank/DDBJ databases">
        <title>Draft genome of Bugula neritina, a colonial animal packing powerful symbionts and potential medicines.</title>
        <authorList>
            <person name="Rayko M."/>
        </authorList>
    </citation>
    <scope>NUCLEOTIDE SEQUENCE [LARGE SCALE GENOMIC DNA]</scope>
    <source>
        <strain evidence="11">Kwan_BN1</strain>
    </source>
</reference>
<dbReference type="PANTHER" id="PTHR15952">
    <property type="entry name" value="EXPORTIN-T/LOS1"/>
    <property type="match status" value="1"/>
</dbReference>
<evidence type="ECO:0000256" key="1">
    <source>
        <dbReference type="ARBA" id="ARBA00004496"/>
    </source>
</evidence>
<dbReference type="InterPro" id="IPR011989">
    <property type="entry name" value="ARM-like"/>
</dbReference>
<keyword evidence="3 9" id="KW-0963">Cytoplasm</keyword>
<evidence type="ECO:0000256" key="2">
    <source>
        <dbReference type="ARBA" id="ARBA00018928"/>
    </source>
</evidence>
<dbReference type="GO" id="GO:0006886">
    <property type="term" value="P:intracellular protein transport"/>
    <property type="evidence" value="ECO:0007669"/>
    <property type="project" value="InterPro"/>
</dbReference>
<dbReference type="InterPro" id="IPR001494">
    <property type="entry name" value="Importin-beta_N"/>
</dbReference>
<feature type="domain" description="Importin N-terminal" evidence="10">
    <location>
        <begin position="20"/>
        <end position="90"/>
    </location>
</feature>
<dbReference type="Pfam" id="PF08389">
    <property type="entry name" value="Xpo1"/>
    <property type="match status" value="1"/>
</dbReference>
<evidence type="ECO:0000256" key="8">
    <source>
        <dbReference type="ARBA" id="ARBA00032199"/>
    </source>
</evidence>
<dbReference type="AlphaFoldDB" id="A0A7J7J6E6"/>
<dbReference type="InterPro" id="IPR040017">
    <property type="entry name" value="XPOT"/>
</dbReference>
<dbReference type="Pfam" id="PF03810">
    <property type="entry name" value="IBN_N"/>
    <property type="match status" value="1"/>
</dbReference>
<gene>
    <name evidence="11" type="ORF">EB796_019886</name>
</gene>
<comment type="similarity">
    <text evidence="9">Belongs to the exportin family.</text>
</comment>
<dbReference type="GO" id="GO:0005643">
    <property type="term" value="C:nuclear pore"/>
    <property type="evidence" value="ECO:0007669"/>
    <property type="project" value="TreeGrafter"/>
</dbReference>
<dbReference type="InterPro" id="IPR016024">
    <property type="entry name" value="ARM-type_fold"/>
</dbReference>
<evidence type="ECO:0000313" key="11">
    <source>
        <dbReference type="EMBL" id="KAF6021809.1"/>
    </source>
</evidence>
<dbReference type="InterPro" id="IPR013598">
    <property type="entry name" value="Exportin-1/Importin-b-like"/>
</dbReference>
<dbReference type="PANTHER" id="PTHR15952:SF11">
    <property type="entry name" value="EXPORTIN-T"/>
    <property type="match status" value="1"/>
</dbReference>
<dbReference type="EMBL" id="VXIV02002959">
    <property type="protein sequence ID" value="KAF6021809.1"/>
    <property type="molecule type" value="Genomic_DNA"/>
</dbReference>
<dbReference type="SMART" id="SM00913">
    <property type="entry name" value="IBN_N"/>
    <property type="match status" value="1"/>
</dbReference>
<dbReference type="Gene3D" id="1.25.10.10">
    <property type="entry name" value="Leucine-rich Repeat Variant"/>
    <property type="match status" value="1"/>
</dbReference>
<evidence type="ECO:0000259" key="10">
    <source>
        <dbReference type="SMART" id="SM00913"/>
    </source>
</evidence>
<keyword evidence="6 9" id="KW-0539">Nucleus</keyword>
<evidence type="ECO:0000256" key="4">
    <source>
        <dbReference type="ARBA" id="ARBA00022555"/>
    </source>
</evidence>
<proteinExistence type="inferred from homology"/>
<keyword evidence="4 9" id="KW-0820">tRNA-binding</keyword>
<protein>
    <recommendedName>
        <fullName evidence="2 9">Exportin-T</fullName>
    </recommendedName>
    <alternativeName>
        <fullName evidence="7 9">Exportin(tRNA)</fullName>
    </alternativeName>
    <alternativeName>
        <fullName evidence="8 9">tRNA exportin</fullName>
    </alternativeName>
</protein>
<organism evidence="11 12">
    <name type="scientific">Bugula neritina</name>
    <name type="common">Brown bryozoan</name>
    <name type="synonym">Sertularia neritina</name>
    <dbReference type="NCBI Taxonomy" id="10212"/>
    <lineage>
        <taxon>Eukaryota</taxon>
        <taxon>Metazoa</taxon>
        <taxon>Spiralia</taxon>
        <taxon>Lophotrochozoa</taxon>
        <taxon>Bryozoa</taxon>
        <taxon>Gymnolaemata</taxon>
        <taxon>Cheilostomatida</taxon>
        <taxon>Flustrina</taxon>
        <taxon>Buguloidea</taxon>
        <taxon>Bugulidae</taxon>
        <taxon>Bugula</taxon>
    </lineage>
</organism>
<evidence type="ECO:0000256" key="9">
    <source>
        <dbReference type="RuleBase" id="RU366037"/>
    </source>
</evidence>
<comment type="function">
    <text evidence="9">tRNA nucleus export receptor which facilitates tRNA translocation across the nuclear pore complex.</text>
</comment>
<sequence>MNDEILRRIHHTNQSAHAQVLEYFEQLKVSDNGWELCAQVLLSGQYLEDEQIRFFCYQVIENFVAKKYSSHQDSATKQKIRNFLVNIMQMVAGGASAEKGYVKNKLAQLVSLVFVVDYPTVWPTFYTDMMQFAKLGGQEATDLYLRILKAIDVEVVDREVLHTVEEQTRNTNIKDYMREQCIVQLVDSWYDIMSTYEGTHPQLVCSCLEVVGLYVAWIDINLIANDRMVPILIRYINTPLLRESACEAVTEILHKGMEPEAKVKLIESFTSVLESAGVMYPSEDEEGDFVLKLSKLVNCMGENLVLAWDKSVKAARVP</sequence>
<dbReference type="GO" id="GO:0071528">
    <property type="term" value="P:tRNA re-export from nucleus"/>
    <property type="evidence" value="ECO:0007669"/>
    <property type="project" value="UniProtKB-UniRule"/>
</dbReference>
<dbReference type="OrthoDB" id="26399at2759"/>
<evidence type="ECO:0000256" key="6">
    <source>
        <dbReference type="ARBA" id="ARBA00023242"/>
    </source>
</evidence>
<dbReference type="GO" id="GO:0000049">
    <property type="term" value="F:tRNA binding"/>
    <property type="evidence" value="ECO:0007669"/>
    <property type="project" value="UniProtKB-UniRule"/>
</dbReference>
<dbReference type="GO" id="GO:0005737">
    <property type="term" value="C:cytoplasm"/>
    <property type="evidence" value="ECO:0007669"/>
    <property type="project" value="UniProtKB-SubCell"/>
</dbReference>
<dbReference type="GO" id="GO:0016363">
    <property type="term" value="C:nuclear matrix"/>
    <property type="evidence" value="ECO:0007669"/>
    <property type="project" value="TreeGrafter"/>
</dbReference>
<evidence type="ECO:0000256" key="3">
    <source>
        <dbReference type="ARBA" id="ARBA00022490"/>
    </source>
</evidence>
<dbReference type="Proteomes" id="UP000593567">
    <property type="component" value="Unassembled WGS sequence"/>
</dbReference>